<dbReference type="Proteomes" id="UP000076603">
    <property type="component" value="Unassembled WGS sequence"/>
</dbReference>
<dbReference type="EMBL" id="LWAE01000004">
    <property type="protein sequence ID" value="KZL90796.1"/>
    <property type="molecule type" value="Genomic_DNA"/>
</dbReference>
<dbReference type="PATRIC" id="fig|1121326.3.peg.3751"/>
<dbReference type="Gene3D" id="1.10.287.800">
    <property type="entry name" value="protein ne1242"/>
    <property type="match status" value="1"/>
</dbReference>
<dbReference type="Pfam" id="PF11554">
    <property type="entry name" value="DUF3232"/>
    <property type="match status" value="1"/>
</dbReference>
<dbReference type="OrthoDB" id="1911539at2"/>
<dbReference type="STRING" id="1121326.CLMAG_37070"/>
<accession>A0A161X998</accession>
<evidence type="ECO:0008006" key="3">
    <source>
        <dbReference type="Google" id="ProtNLM"/>
    </source>
</evidence>
<protein>
    <recommendedName>
        <fullName evidence="3">DUF3232 domain-containing protein</fullName>
    </recommendedName>
</protein>
<reference evidence="1 2" key="1">
    <citation type="submission" date="2016-04" db="EMBL/GenBank/DDBJ databases">
        <title>Genome sequence of Clostridium magnum DSM 2767.</title>
        <authorList>
            <person name="Poehlein A."/>
            <person name="Uhlig R."/>
            <person name="Fischer R."/>
            <person name="Bahl H."/>
            <person name="Daniel R."/>
        </authorList>
    </citation>
    <scope>NUCLEOTIDE SEQUENCE [LARGE SCALE GENOMIC DNA]</scope>
    <source>
        <strain evidence="1 2">DSM 2767</strain>
    </source>
</reference>
<evidence type="ECO:0000313" key="2">
    <source>
        <dbReference type="Proteomes" id="UP000076603"/>
    </source>
</evidence>
<evidence type="ECO:0000313" key="1">
    <source>
        <dbReference type="EMBL" id="KZL90796.1"/>
    </source>
</evidence>
<dbReference type="AlphaFoldDB" id="A0A161X998"/>
<keyword evidence="2" id="KW-1185">Reference proteome</keyword>
<sequence length="123" mass="14525">MFREKINEFIKVISETEDSKCLDMMEELIESASDYMRRVNVLEIGVMVGKYSKEGDEYREYIQKLDKQRSSAHNSLILNVKVINRLCRNHDLPLIYEGNEDDRVEVSEFAQKVVDELFSTRRL</sequence>
<comment type="caution">
    <text evidence="1">The sequence shown here is derived from an EMBL/GenBank/DDBJ whole genome shotgun (WGS) entry which is preliminary data.</text>
</comment>
<organism evidence="1 2">
    <name type="scientific">Clostridium magnum DSM 2767</name>
    <dbReference type="NCBI Taxonomy" id="1121326"/>
    <lineage>
        <taxon>Bacteria</taxon>
        <taxon>Bacillati</taxon>
        <taxon>Bacillota</taxon>
        <taxon>Clostridia</taxon>
        <taxon>Eubacteriales</taxon>
        <taxon>Clostridiaceae</taxon>
        <taxon>Clostridium</taxon>
    </lineage>
</organism>
<dbReference type="RefSeq" id="WP_066625581.1">
    <property type="nucleotide sequence ID" value="NZ_FQXL01000013.1"/>
</dbReference>
<dbReference type="InterPro" id="IPR021618">
    <property type="entry name" value="DUF3232"/>
</dbReference>
<proteinExistence type="predicted"/>
<gene>
    <name evidence="1" type="ORF">CLMAG_37070</name>
</gene>
<name>A0A161X998_9CLOT</name>